<proteinExistence type="predicted"/>
<dbReference type="RefSeq" id="WP_138790023.1">
    <property type="nucleotide sequence ID" value="NZ_JBHTGQ010000021.1"/>
</dbReference>
<dbReference type="Proteomes" id="UP001596528">
    <property type="component" value="Unassembled WGS sequence"/>
</dbReference>
<organism evidence="2 3">
    <name type="scientific">Paenibacillus thermoaerophilus</name>
    <dbReference type="NCBI Taxonomy" id="1215385"/>
    <lineage>
        <taxon>Bacteria</taxon>
        <taxon>Bacillati</taxon>
        <taxon>Bacillota</taxon>
        <taxon>Bacilli</taxon>
        <taxon>Bacillales</taxon>
        <taxon>Paenibacillaceae</taxon>
        <taxon>Paenibacillus</taxon>
    </lineage>
</organism>
<accession>A0ABW2V489</accession>
<keyword evidence="1" id="KW-0175">Coiled coil</keyword>
<protein>
    <submittedName>
        <fullName evidence="2">Uncharacterized protein</fullName>
    </submittedName>
</protein>
<reference evidence="3" key="1">
    <citation type="journal article" date="2019" name="Int. J. Syst. Evol. Microbiol.">
        <title>The Global Catalogue of Microorganisms (GCM) 10K type strain sequencing project: providing services to taxonomists for standard genome sequencing and annotation.</title>
        <authorList>
            <consortium name="The Broad Institute Genomics Platform"/>
            <consortium name="The Broad Institute Genome Sequencing Center for Infectious Disease"/>
            <person name="Wu L."/>
            <person name="Ma J."/>
        </authorList>
    </citation>
    <scope>NUCLEOTIDE SEQUENCE [LARGE SCALE GENOMIC DNA]</scope>
    <source>
        <strain evidence="3">JCM 18657</strain>
    </source>
</reference>
<evidence type="ECO:0000313" key="2">
    <source>
        <dbReference type="EMBL" id="MFC7750225.1"/>
    </source>
</evidence>
<feature type="coiled-coil region" evidence="1">
    <location>
        <begin position="25"/>
        <end position="52"/>
    </location>
</feature>
<evidence type="ECO:0000313" key="3">
    <source>
        <dbReference type="Proteomes" id="UP001596528"/>
    </source>
</evidence>
<gene>
    <name evidence="2" type="ORF">ACFQWB_09830</name>
</gene>
<comment type="caution">
    <text evidence="2">The sequence shown here is derived from an EMBL/GenBank/DDBJ whole genome shotgun (WGS) entry which is preliminary data.</text>
</comment>
<name>A0ABW2V489_9BACL</name>
<keyword evidence="3" id="KW-1185">Reference proteome</keyword>
<dbReference type="EMBL" id="JBHTGQ010000021">
    <property type="protein sequence ID" value="MFC7750225.1"/>
    <property type="molecule type" value="Genomic_DNA"/>
</dbReference>
<sequence length="62" mass="7076">MAGWASLPQLVRAELKQRRGEGCDVAGFEERIERAGDDRERLMELYRELMELPVSPSFPIIG</sequence>
<evidence type="ECO:0000256" key="1">
    <source>
        <dbReference type="SAM" id="Coils"/>
    </source>
</evidence>